<organism evidence="2 3">
    <name type="scientific">Streblomastix strix</name>
    <dbReference type="NCBI Taxonomy" id="222440"/>
    <lineage>
        <taxon>Eukaryota</taxon>
        <taxon>Metamonada</taxon>
        <taxon>Preaxostyla</taxon>
        <taxon>Oxymonadida</taxon>
        <taxon>Streblomastigidae</taxon>
        <taxon>Streblomastix</taxon>
    </lineage>
</organism>
<dbReference type="AlphaFoldDB" id="A0A5J4ULI4"/>
<sequence length="20" mass="2088">MEKLKSDIRSLIPSWGGGGG</sequence>
<protein>
    <submittedName>
        <fullName evidence="2">Uncharacterized protein</fullName>
    </submittedName>
</protein>
<feature type="region of interest" description="Disordered" evidence="1">
    <location>
        <begin position="1"/>
        <end position="20"/>
    </location>
</feature>
<dbReference type="EMBL" id="SNRW01014893">
    <property type="protein sequence ID" value="KAA6370971.1"/>
    <property type="molecule type" value="Genomic_DNA"/>
</dbReference>
<gene>
    <name evidence="2" type="ORF">EZS28_033501</name>
</gene>
<feature type="non-terminal residue" evidence="2">
    <location>
        <position position="20"/>
    </location>
</feature>
<reference evidence="2 3" key="1">
    <citation type="submission" date="2019-03" db="EMBL/GenBank/DDBJ databases">
        <title>Single cell metagenomics reveals metabolic interactions within the superorganism composed of flagellate Streblomastix strix and complex community of Bacteroidetes bacteria on its surface.</title>
        <authorList>
            <person name="Treitli S.C."/>
            <person name="Kolisko M."/>
            <person name="Husnik F."/>
            <person name="Keeling P."/>
            <person name="Hampl V."/>
        </authorList>
    </citation>
    <scope>NUCLEOTIDE SEQUENCE [LARGE SCALE GENOMIC DNA]</scope>
    <source>
        <strain evidence="2">ST1C</strain>
    </source>
</reference>
<name>A0A5J4ULI4_9EUKA</name>
<proteinExistence type="predicted"/>
<comment type="caution">
    <text evidence="2">The sequence shown here is derived from an EMBL/GenBank/DDBJ whole genome shotgun (WGS) entry which is preliminary data.</text>
</comment>
<evidence type="ECO:0000313" key="2">
    <source>
        <dbReference type="EMBL" id="KAA6370971.1"/>
    </source>
</evidence>
<evidence type="ECO:0000256" key="1">
    <source>
        <dbReference type="SAM" id="MobiDB-lite"/>
    </source>
</evidence>
<dbReference type="Proteomes" id="UP000324800">
    <property type="component" value="Unassembled WGS sequence"/>
</dbReference>
<evidence type="ECO:0000313" key="3">
    <source>
        <dbReference type="Proteomes" id="UP000324800"/>
    </source>
</evidence>
<accession>A0A5J4ULI4</accession>